<evidence type="ECO:0000256" key="1">
    <source>
        <dbReference type="SAM" id="MobiDB-lite"/>
    </source>
</evidence>
<feature type="compositionally biased region" description="Polar residues" evidence="1">
    <location>
        <begin position="856"/>
        <end position="868"/>
    </location>
</feature>
<evidence type="ECO:0000313" key="3">
    <source>
        <dbReference type="Proteomes" id="UP000014074"/>
    </source>
</evidence>
<dbReference type="GeneID" id="19321909"/>
<feature type="region of interest" description="Disordered" evidence="1">
    <location>
        <begin position="485"/>
        <end position="868"/>
    </location>
</feature>
<name>R8BTR8_PHAM7</name>
<feature type="region of interest" description="Disordered" evidence="1">
    <location>
        <begin position="65"/>
        <end position="321"/>
    </location>
</feature>
<feature type="compositionally biased region" description="Polar residues" evidence="1">
    <location>
        <begin position="76"/>
        <end position="92"/>
    </location>
</feature>
<dbReference type="OrthoDB" id="3439935at2759"/>
<feature type="compositionally biased region" description="Low complexity" evidence="1">
    <location>
        <begin position="786"/>
        <end position="803"/>
    </location>
</feature>
<feature type="compositionally biased region" description="Low complexity" evidence="1">
    <location>
        <begin position="730"/>
        <end position="740"/>
    </location>
</feature>
<feature type="compositionally biased region" description="Polar residues" evidence="1">
    <location>
        <begin position="714"/>
        <end position="729"/>
    </location>
</feature>
<feature type="compositionally biased region" description="Polar residues" evidence="1">
    <location>
        <begin position="110"/>
        <end position="120"/>
    </location>
</feature>
<dbReference type="AlphaFoldDB" id="R8BTR8"/>
<proteinExistence type="predicted"/>
<organism evidence="2 3">
    <name type="scientific">Phaeoacremonium minimum (strain UCR-PA7)</name>
    <name type="common">Esca disease fungus</name>
    <name type="synonym">Togninia minima</name>
    <dbReference type="NCBI Taxonomy" id="1286976"/>
    <lineage>
        <taxon>Eukaryota</taxon>
        <taxon>Fungi</taxon>
        <taxon>Dikarya</taxon>
        <taxon>Ascomycota</taxon>
        <taxon>Pezizomycotina</taxon>
        <taxon>Sordariomycetes</taxon>
        <taxon>Sordariomycetidae</taxon>
        <taxon>Togniniales</taxon>
        <taxon>Togniniaceae</taxon>
        <taxon>Phaeoacremonium</taxon>
    </lineage>
</organism>
<feature type="compositionally biased region" description="Basic residues" evidence="1">
    <location>
        <begin position="166"/>
        <end position="178"/>
    </location>
</feature>
<feature type="compositionally biased region" description="Basic and acidic residues" evidence="1">
    <location>
        <begin position="249"/>
        <end position="275"/>
    </location>
</feature>
<accession>R8BTR8</accession>
<protein>
    <submittedName>
        <fullName evidence="2">Uncharacterized protein</fullName>
    </submittedName>
</protein>
<feature type="compositionally biased region" description="Polar residues" evidence="1">
    <location>
        <begin position="765"/>
        <end position="777"/>
    </location>
</feature>
<feature type="compositionally biased region" description="Polar residues" evidence="1">
    <location>
        <begin position="741"/>
        <end position="751"/>
    </location>
</feature>
<dbReference type="eggNOG" id="ENOG502QQ65">
    <property type="taxonomic scope" value="Eukaryota"/>
</dbReference>
<feature type="compositionally biased region" description="Acidic residues" evidence="1">
    <location>
        <begin position="183"/>
        <end position="192"/>
    </location>
</feature>
<sequence>MPPHSIGEWVVGRNITPGTFARPSRREVVKVAVTTDDENESNTLSVTYPRTRKTGAKKVRFHMTSPRRSALKHWAGNSSSETLIGEDSSSSGVEDYSIVGSDTVDYDTEGSYQGDATDSSTRITRTKRTTKVKRHRRILTSELGSSTDDETDDDPHPTCPCPKCISGRRKLKIAKKRQKEADTSDDATEDSEDLKSKSKSKSKQQQKGGKKSKTSKDEATSTEASDADEKTDAETSDEPTTRQSKKQNSKNEKQAASNGKEKNNDSNSKGKEVSKKASNTKSVDNKSQENSNTQDTSAKTKVSKKSTKLPEPSPPSDLRAPHLIMPITAKVLQVEHAVETPEDPRPNAFVDQQHGVVRVYHGPAYGNPYGSLYPHRTWSGQVPPAGVPHPLNNPYFNGFKAPAEQNLGNIPPVGNFSQPSGAFPWPSGSYPQTSFPNPPGMTSYGTNGFPPPAPQVAGMTDEEAAAAVAQGIGLTGLPPHPVSIPAANSYPWERDGKANPDPWSAAKDKTSEAANNVGPDFMSIDPSKMFCAPRLQGDSANGGSQRSNQSKKSKNGGKSKAGEKDASRFTNDGGYRSWGKHNNNDNQNDNDGWGTVENNTFGKTDKASGGGWGGSGSQRGSGMLDSLPLFFNMPDQGVASGGDAWGGNKGDSGTKTSPEPPTDQPADTSQGGGNTWGSGNNNGFQNNSGGFSNNFGGDNQNFGGGSNHGSNNGDWNQGNSGRNGFNSPVGQGSRQGSQSGKNKWTDGTSSMPGAWSGSQNGGGSRRTSGNWNNTSDNVGAWNSGASNHHNSPNLNSSWNNSGHDGSGSHHGDNSGNGAWGGGGSPKNNGGWSGGGWGNDNAQNNDDRLPAWADPTVAQSTQGPGVSNW</sequence>
<evidence type="ECO:0000313" key="2">
    <source>
        <dbReference type="EMBL" id="EOO02762.1"/>
    </source>
</evidence>
<feature type="compositionally biased region" description="Gly residues" evidence="1">
    <location>
        <begin position="608"/>
        <end position="619"/>
    </location>
</feature>
<feature type="compositionally biased region" description="Basic residues" evidence="1">
    <location>
        <begin position="197"/>
        <end position="213"/>
    </location>
</feature>
<dbReference type="HOGENOM" id="CLU_330109_0_0_1"/>
<feature type="compositionally biased region" description="Low complexity" evidence="1">
    <location>
        <begin position="677"/>
        <end position="701"/>
    </location>
</feature>
<dbReference type="KEGG" id="tmn:UCRPA7_1730"/>
<dbReference type="RefSeq" id="XP_007912500.1">
    <property type="nucleotide sequence ID" value="XM_007914309.1"/>
</dbReference>
<dbReference type="EMBL" id="KB932902">
    <property type="protein sequence ID" value="EOO02762.1"/>
    <property type="molecule type" value="Genomic_DNA"/>
</dbReference>
<dbReference type="Proteomes" id="UP000014074">
    <property type="component" value="Unassembled WGS sequence"/>
</dbReference>
<feature type="compositionally biased region" description="Gly residues" evidence="1">
    <location>
        <begin position="639"/>
        <end position="650"/>
    </location>
</feature>
<gene>
    <name evidence="2" type="ORF">UCRPA7_1730</name>
</gene>
<reference evidence="3" key="1">
    <citation type="journal article" date="2013" name="Genome Announc.">
        <title>Draft genome sequence of the ascomycete Phaeoacremonium aleophilum strain UCR-PA7, a causal agent of the esca disease complex in grapevines.</title>
        <authorList>
            <person name="Blanco-Ulate B."/>
            <person name="Rolshausen P."/>
            <person name="Cantu D."/>
        </authorList>
    </citation>
    <scope>NUCLEOTIDE SEQUENCE [LARGE SCALE GENOMIC DNA]</scope>
    <source>
        <strain evidence="3">UCR-PA7</strain>
    </source>
</reference>
<feature type="compositionally biased region" description="Gly residues" evidence="1">
    <location>
        <begin position="817"/>
        <end position="837"/>
    </location>
</feature>
<keyword evidence="3" id="KW-1185">Reference proteome</keyword>
<feature type="compositionally biased region" description="Basic residues" evidence="1">
    <location>
        <begin position="124"/>
        <end position="138"/>
    </location>
</feature>